<protein>
    <submittedName>
        <fullName evidence="3">Sporulation protein, YlmC/YmxH family</fullName>
    </submittedName>
    <submittedName>
        <fullName evidence="2">YlmC/YmxH family sporulation protein</fullName>
    </submittedName>
</protein>
<dbReference type="STRING" id="1529.SAMN04487885_101315"/>
<feature type="domain" description="PRC-barrel" evidence="1">
    <location>
        <begin position="7"/>
        <end position="81"/>
    </location>
</feature>
<dbReference type="eggNOG" id="COG1873">
    <property type="taxonomic scope" value="Bacteria"/>
</dbReference>
<dbReference type="InterPro" id="IPR014238">
    <property type="entry name" value="Spore_YlmC/YmxH"/>
</dbReference>
<sequence>MDISSMHSLNHIRSMEVIDVNMGAKLGYIKDLKVDCDKCQIISILMPEEKVSWFGKSTMREIPWENVVKIGVDVILVNYDKNITEEL</sequence>
<evidence type="ECO:0000313" key="3">
    <source>
        <dbReference type="EMBL" id="SFF51776.1"/>
    </source>
</evidence>
<dbReference type="EMBL" id="QAMZ01000043">
    <property type="protein sequence ID" value="PWL53046.1"/>
    <property type="molecule type" value="Genomic_DNA"/>
</dbReference>
<evidence type="ECO:0000313" key="5">
    <source>
        <dbReference type="Proteomes" id="UP000246114"/>
    </source>
</evidence>
<dbReference type="PANTHER" id="PTHR40061">
    <property type="entry name" value="SPORULATION PROTEIN YLMC-RELATED"/>
    <property type="match status" value="1"/>
</dbReference>
<evidence type="ECO:0000259" key="1">
    <source>
        <dbReference type="Pfam" id="PF05239"/>
    </source>
</evidence>
<dbReference type="SUPFAM" id="SSF50346">
    <property type="entry name" value="PRC-barrel domain"/>
    <property type="match status" value="1"/>
</dbReference>
<dbReference type="Proteomes" id="UP000182135">
    <property type="component" value="Unassembled WGS sequence"/>
</dbReference>
<reference evidence="3 4" key="1">
    <citation type="submission" date="2016-10" db="EMBL/GenBank/DDBJ databases">
        <authorList>
            <person name="de Groot N.N."/>
        </authorList>
    </citation>
    <scope>NUCLEOTIDE SEQUENCE [LARGE SCALE GENOMIC DNA]</scope>
    <source>
        <strain evidence="3 4">NLAE-zl-G419</strain>
    </source>
</reference>
<evidence type="ECO:0000313" key="4">
    <source>
        <dbReference type="Proteomes" id="UP000182135"/>
    </source>
</evidence>
<dbReference type="NCBIfam" id="TIGR02888">
    <property type="entry name" value="spore_YlmC_YmxH"/>
    <property type="match status" value="1"/>
</dbReference>
<proteinExistence type="predicted"/>
<accession>A0A1I2JFY8</accession>
<dbReference type="PANTHER" id="PTHR40061:SF1">
    <property type="entry name" value="SPORULATION PROTEIN YLMC-RELATED"/>
    <property type="match status" value="1"/>
</dbReference>
<name>A0A1I2JFY8_9CLOT</name>
<evidence type="ECO:0000313" key="2">
    <source>
        <dbReference type="EMBL" id="PWL53046.1"/>
    </source>
</evidence>
<dbReference type="EMBL" id="FOOE01000001">
    <property type="protein sequence ID" value="SFF51776.1"/>
    <property type="molecule type" value="Genomic_DNA"/>
</dbReference>
<keyword evidence="4" id="KW-1185">Reference proteome</keyword>
<dbReference type="Proteomes" id="UP000246114">
    <property type="component" value="Unassembled WGS sequence"/>
</dbReference>
<reference evidence="2 5" key="2">
    <citation type="submission" date="2018-03" db="EMBL/GenBank/DDBJ databases">
        <title>The uncultured portion of the human microbiome is neutrally assembled.</title>
        <authorList>
            <person name="Jeraldo P."/>
            <person name="Boardman L."/>
            <person name="White B.A."/>
            <person name="Nelson H."/>
            <person name="Goldenfeld N."/>
            <person name="Chia N."/>
        </authorList>
    </citation>
    <scope>NUCLEOTIDE SEQUENCE [LARGE SCALE GENOMIC DNA]</scope>
    <source>
        <strain evidence="2">CIM:MAG 903</strain>
    </source>
</reference>
<dbReference type="RefSeq" id="WP_027638188.1">
    <property type="nucleotide sequence ID" value="NZ_BAAACD010000019.1"/>
</dbReference>
<organism evidence="3 4">
    <name type="scientific">Clostridium cadaveris</name>
    <dbReference type="NCBI Taxonomy" id="1529"/>
    <lineage>
        <taxon>Bacteria</taxon>
        <taxon>Bacillati</taxon>
        <taxon>Bacillota</taxon>
        <taxon>Clostridia</taxon>
        <taxon>Eubacteriales</taxon>
        <taxon>Clostridiaceae</taxon>
        <taxon>Clostridium</taxon>
    </lineage>
</organism>
<dbReference type="AlphaFoldDB" id="A0A1I2JFY8"/>
<dbReference type="OrthoDB" id="6024937at2"/>
<gene>
    <name evidence="2" type="ORF">DBY38_09240</name>
    <name evidence="3" type="ORF">SAMN04487885_101315</name>
</gene>
<dbReference type="Pfam" id="PF05239">
    <property type="entry name" value="PRC"/>
    <property type="match status" value="1"/>
</dbReference>
<dbReference type="InterPro" id="IPR027275">
    <property type="entry name" value="PRC-brl_dom"/>
</dbReference>
<dbReference type="Gene3D" id="2.30.30.240">
    <property type="entry name" value="PRC-barrel domain"/>
    <property type="match status" value="1"/>
</dbReference>
<dbReference type="InterPro" id="IPR011033">
    <property type="entry name" value="PRC_barrel-like_sf"/>
</dbReference>
<dbReference type="GeneID" id="90544578"/>